<dbReference type="InterPro" id="IPR000086">
    <property type="entry name" value="NUDIX_hydrolase_dom"/>
</dbReference>
<dbReference type="Proteomes" id="UP000198620">
    <property type="component" value="Unassembled WGS sequence"/>
</dbReference>
<dbReference type="STRING" id="1233.SAMN05216387_11535"/>
<gene>
    <name evidence="4" type="ORF">SAMN05216387_11535</name>
</gene>
<dbReference type="CDD" id="cd04662">
    <property type="entry name" value="NUDIX_Hydrolase"/>
    <property type="match status" value="1"/>
</dbReference>
<dbReference type="GO" id="GO:0006167">
    <property type="term" value="P:AMP biosynthetic process"/>
    <property type="evidence" value="ECO:0007669"/>
    <property type="project" value="TreeGrafter"/>
</dbReference>
<reference evidence="4 5" key="1">
    <citation type="submission" date="2016-10" db="EMBL/GenBank/DDBJ databases">
        <authorList>
            <person name="de Groot N.N."/>
        </authorList>
    </citation>
    <scope>NUCLEOTIDE SEQUENCE [LARGE SCALE GENOMIC DNA]</scope>
    <source>
        <strain evidence="4 5">Nv1</strain>
    </source>
</reference>
<dbReference type="Gene3D" id="3.90.79.10">
    <property type="entry name" value="Nucleoside Triphosphate Pyrophosphohydrolase"/>
    <property type="match status" value="1"/>
</dbReference>
<evidence type="ECO:0000259" key="3">
    <source>
        <dbReference type="PROSITE" id="PS51462"/>
    </source>
</evidence>
<keyword evidence="2 4" id="KW-0378">Hydrolase</keyword>
<dbReference type="EMBL" id="FOBH01000015">
    <property type="protein sequence ID" value="SEL56013.1"/>
    <property type="molecule type" value="Genomic_DNA"/>
</dbReference>
<comment type="cofactor">
    <cofactor evidence="1">
        <name>Mg(2+)</name>
        <dbReference type="ChEBI" id="CHEBI:18420"/>
    </cofactor>
</comment>
<dbReference type="OrthoDB" id="954553at2"/>
<evidence type="ECO:0000256" key="1">
    <source>
        <dbReference type="ARBA" id="ARBA00001946"/>
    </source>
</evidence>
<dbReference type="GO" id="GO:0006754">
    <property type="term" value="P:ATP biosynthetic process"/>
    <property type="evidence" value="ECO:0007669"/>
    <property type="project" value="TreeGrafter"/>
</dbReference>
<dbReference type="PROSITE" id="PS00893">
    <property type="entry name" value="NUDIX_BOX"/>
    <property type="match status" value="1"/>
</dbReference>
<feature type="domain" description="Nudix hydrolase" evidence="3">
    <location>
        <begin position="1"/>
        <end position="149"/>
    </location>
</feature>
<accession>A0A1H7R741</accession>
<dbReference type="InterPro" id="IPR020084">
    <property type="entry name" value="NUDIX_hydrolase_CS"/>
</dbReference>
<dbReference type="GO" id="GO:0004081">
    <property type="term" value="F:bis(5'-nucleosyl)-tetraphosphatase (asymmetrical) activity"/>
    <property type="evidence" value="ECO:0007669"/>
    <property type="project" value="TreeGrafter"/>
</dbReference>
<dbReference type="InterPro" id="IPR015797">
    <property type="entry name" value="NUDIX_hydrolase-like_dom_sf"/>
</dbReference>
<dbReference type="SUPFAM" id="SSF55811">
    <property type="entry name" value="Nudix"/>
    <property type="match status" value="1"/>
</dbReference>
<dbReference type="InterPro" id="IPR051325">
    <property type="entry name" value="Nudix_hydrolase_domain"/>
</dbReference>
<evidence type="ECO:0000313" key="4">
    <source>
        <dbReference type="EMBL" id="SEL56013.1"/>
    </source>
</evidence>
<protein>
    <submittedName>
        <fullName evidence="4">Predicted NTP pyrophosphohydrolase, NUDIX family</fullName>
    </submittedName>
</protein>
<organism evidence="4 5">
    <name type="scientific">Nitrosovibrio tenuis</name>
    <dbReference type="NCBI Taxonomy" id="1233"/>
    <lineage>
        <taxon>Bacteria</taxon>
        <taxon>Pseudomonadati</taxon>
        <taxon>Pseudomonadota</taxon>
        <taxon>Betaproteobacteria</taxon>
        <taxon>Nitrosomonadales</taxon>
        <taxon>Nitrosomonadaceae</taxon>
        <taxon>Nitrosovibrio</taxon>
    </lineage>
</organism>
<dbReference type="Pfam" id="PF00293">
    <property type="entry name" value="NUDIX"/>
    <property type="match status" value="1"/>
</dbReference>
<dbReference type="PROSITE" id="PS51462">
    <property type="entry name" value="NUDIX"/>
    <property type="match status" value="1"/>
</dbReference>
<dbReference type="PANTHER" id="PTHR21340:SF7">
    <property type="entry name" value="NUDIX HYDROLASE DOMAIN-CONTAINING PROTEIN"/>
    <property type="match status" value="1"/>
</dbReference>
<sequence>MPPTSAGILPYRLKAGHLEVLLVHPGGPFWAKRDLGSWSIAKGEYDENEDPLQAALREFFEETGHRPTGPFFPLARRKQPSGKIVDAWAAESDWDPSSLVSNTFSMEWPKGSGKIGEFPEVDRAEWFDIAEAARRILPGQRGFLDELYEKLTGERLQALSAPPHA</sequence>
<dbReference type="PANTHER" id="PTHR21340">
    <property type="entry name" value="DIADENOSINE 5,5-P1,P4-TETRAPHOSPHATE PYROPHOSPHOHYDROLASE MUTT"/>
    <property type="match status" value="1"/>
</dbReference>
<dbReference type="RefSeq" id="WP_090829469.1">
    <property type="nucleotide sequence ID" value="NZ_FOBH01000015.1"/>
</dbReference>
<dbReference type="AlphaFoldDB" id="A0A1H7R741"/>
<proteinExistence type="predicted"/>
<name>A0A1H7R741_9PROT</name>
<keyword evidence="5" id="KW-1185">Reference proteome</keyword>
<evidence type="ECO:0000313" key="5">
    <source>
        <dbReference type="Proteomes" id="UP000198620"/>
    </source>
</evidence>
<evidence type="ECO:0000256" key="2">
    <source>
        <dbReference type="ARBA" id="ARBA00022801"/>
    </source>
</evidence>